<gene>
    <name evidence="4" type="ORF">MMAB1_0417</name>
</gene>
<dbReference type="InterPro" id="IPR009097">
    <property type="entry name" value="Cyclic_Pdiesterase"/>
</dbReference>
<protein>
    <recommendedName>
        <fullName evidence="3">Phosphoesterase HXTX domain-containing protein</fullName>
    </recommendedName>
</protein>
<evidence type="ECO:0000313" key="4">
    <source>
        <dbReference type="EMBL" id="CVK31634.1"/>
    </source>
</evidence>
<evidence type="ECO:0000259" key="3">
    <source>
        <dbReference type="Pfam" id="PF02834"/>
    </source>
</evidence>
<dbReference type="InterPro" id="IPR004175">
    <property type="entry name" value="RNA_CPDase"/>
</dbReference>
<dbReference type="PANTHER" id="PTHR35561:SF1">
    <property type="entry name" value="RNA 2',3'-CYCLIC PHOSPHODIESTERASE"/>
    <property type="match status" value="1"/>
</dbReference>
<dbReference type="NCBIfam" id="TIGR02258">
    <property type="entry name" value="2_5_ligase"/>
    <property type="match status" value="1"/>
</dbReference>
<evidence type="ECO:0000313" key="5">
    <source>
        <dbReference type="Proteomes" id="UP000069850"/>
    </source>
</evidence>
<dbReference type="PANTHER" id="PTHR35561">
    <property type="entry name" value="RNA 2',3'-CYCLIC PHOSPHODIESTERASE"/>
    <property type="match status" value="1"/>
</dbReference>
<dbReference type="RefSeq" id="WP_062261523.1">
    <property type="nucleotide sequence ID" value="NZ_LT158599.1"/>
</dbReference>
<feature type="region of interest" description="Disordered" evidence="2">
    <location>
        <begin position="96"/>
        <end position="133"/>
    </location>
</feature>
<dbReference type="Pfam" id="PF02834">
    <property type="entry name" value="LigT_PEase"/>
    <property type="match status" value="1"/>
</dbReference>
<dbReference type="SUPFAM" id="SSF55144">
    <property type="entry name" value="LigT-like"/>
    <property type="match status" value="1"/>
</dbReference>
<proteinExistence type="predicted"/>
<keyword evidence="1" id="KW-0378">Hydrolase</keyword>
<dbReference type="AlphaFoldDB" id="A0A0X3BJ57"/>
<evidence type="ECO:0000256" key="2">
    <source>
        <dbReference type="SAM" id="MobiDB-lite"/>
    </source>
</evidence>
<dbReference type="GO" id="GO:0008664">
    <property type="term" value="F:RNA 2',3'-cyclic 3'-phosphodiesterase activity"/>
    <property type="evidence" value="ECO:0007669"/>
    <property type="project" value="InterPro"/>
</dbReference>
<dbReference type="KEGG" id="mema:MMAB1_0417"/>
<evidence type="ECO:0000256" key="1">
    <source>
        <dbReference type="ARBA" id="ARBA00022801"/>
    </source>
</evidence>
<organism evidence="4 5">
    <name type="scientific">Methanoculleus bourgensis</name>
    <dbReference type="NCBI Taxonomy" id="83986"/>
    <lineage>
        <taxon>Archaea</taxon>
        <taxon>Methanobacteriati</taxon>
        <taxon>Methanobacteriota</taxon>
        <taxon>Stenosarchaea group</taxon>
        <taxon>Methanomicrobia</taxon>
        <taxon>Methanomicrobiales</taxon>
        <taxon>Methanomicrobiaceae</taxon>
        <taxon>Methanoculleus</taxon>
    </lineage>
</organism>
<name>A0A0X3BJ57_9EURY</name>
<dbReference type="GeneID" id="27136498"/>
<feature type="domain" description="Phosphoesterase HXTX" evidence="3">
    <location>
        <begin position="8"/>
        <end position="89"/>
    </location>
</feature>
<feature type="compositionally biased region" description="Low complexity" evidence="2">
    <location>
        <begin position="106"/>
        <end position="133"/>
    </location>
</feature>
<reference evidence="4 5" key="1">
    <citation type="submission" date="2016-01" db="EMBL/GenBank/DDBJ databases">
        <authorList>
            <person name="Manzoor S."/>
        </authorList>
    </citation>
    <scope>NUCLEOTIDE SEQUENCE [LARGE SCALE GENOMIC DNA]</scope>
    <source>
        <strain evidence="4">Methanoculleus sp MAB1</strain>
    </source>
</reference>
<dbReference type="OrthoDB" id="44091at2157"/>
<dbReference type="Proteomes" id="UP000069850">
    <property type="component" value="Chromosome 1"/>
</dbReference>
<accession>A0A0X3BJ57</accession>
<sequence>MVRTFVAIDLPEEIRERVRKSQAILAQSGGRLALVDPANLHVTLKFLGEVEPGKIGAIIEALRAVRAAPFELTVRCAACNSPRRPRVVWCDITDAGRAPPCPAPSPGRWTTSSSRSGSPGNAAPSAPTQRLHG</sequence>
<dbReference type="Gene3D" id="3.90.1140.10">
    <property type="entry name" value="Cyclic phosphodiesterase"/>
    <property type="match status" value="1"/>
</dbReference>
<dbReference type="GO" id="GO:0004113">
    <property type="term" value="F:2',3'-cyclic-nucleotide 3'-phosphodiesterase activity"/>
    <property type="evidence" value="ECO:0007669"/>
    <property type="project" value="InterPro"/>
</dbReference>
<dbReference type="InterPro" id="IPR014051">
    <property type="entry name" value="Phosphoesterase_HXTX"/>
</dbReference>
<dbReference type="EMBL" id="LT158599">
    <property type="protein sequence ID" value="CVK31634.1"/>
    <property type="molecule type" value="Genomic_DNA"/>
</dbReference>